<evidence type="ECO:0000313" key="6">
    <source>
        <dbReference type="EMBL" id="MBB3073765.1"/>
    </source>
</evidence>
<evidence type="ECO:0000256" key="4">
    <source>
        <dbReference type="ARBA" id="ARBA00023033"/>
    </source>
</evidence>
<dbReference type="InterPro" id="IPR036661">
    <property type="entry name" value="Luciferase-like_sf"/>
</dbReference>
<evidence type="ECO:0000313" key="7">
    <source>
        <dbReference type="Proteomes" id="UP000572907"/>
    </source>
</evidence>
<dbReference type="GO" id="GO:0016705">
    <property type="term" value="F:oxidoreductase activity, acting on paired donors, with incorporation or reduction of molecular oxygen"/>
    <property type="evidence" value="ECO:0007669"/>
    <property type="project" value="InterPro"/>
</dbReference>
<comment type="caution">
    <text evidence="6">The sequence shown here is derived from an EMBL/GenBank/DDBJ whole genome shotgun (WGS) entry which is preliminary data.</text>
</comment>
<keyword evidence="7" id="KW-1185">Reference proteome</keyword>
<keyword evidence="2" id="KW-0288">FMN</keyword>
<dbReference type="RefSeq" id="WP_229844827.1">
    <property type="nucleotide sequence ID" value="NZ_BMUP01000001.1"/>
</dbReference>
<organism evidence="6 7">
    <name type="scientific">Streptomyces violarus</name>
    <dbReference type="NCBI Taxonomy" id="67380"/>
    <lineage>
        <taxon>Bacteria</taxon>
        <taxon>Bacillati</taxon>
        <taxon>Actinomycetota</taxon>
        <taxon>Actinomycetes</taxon>
        <taxon>Kitasatosporales</taxon>
        <taxon>Streptomycetaceae</taxon>
        <taxon>Streptomyces</taxon>
    </lineage>
</organism>
<keyword evidence="3" id="KW-0560">Oxidoreductase</keyword>
<sequence>MEEADVDGFNLAYAVTPGTFADFVDLVVPELRERGRLPDGPTGTTLRERLHGPGGGPRVRADHPAAEYRELAAQERRSAEGRRGRREVRGPCRG</sequence>
<dbReference type="SUPFAM" id="SSF51679">
    <property type="entry name" value="Bacterial luciferase-like"/>
    <property type="match status" value="1"/>
</dbReference>
<protein>
    <recommendedName>
        <fullName evidence="8">Luciferase-like domain-containing protein</fullName>
    </recommendedName>
</protein>
<name>A0A7W4ZJR4_9ACTN</name>
<reference evidence="6 7" key="1">
    <citation type="submission" date="2020-08" db="EMBL/GenBank/DDBJ databases">
        <title>Genomic Encyclopedia of Type Strains, Phase III (KMG-III): the genomes of soil and plant-associated and newly described type strains.</title>
        <authorList>
            <person name="Whitman W."/>
        </authorList>
    </citation>
    <scope>NUCLEOTIDE SEQUENCE [LARGE SCALE GENOMIC DNA]</scope>
    <source>
        <strain evidence="6 7">CECT 3237</strain>
    </source>
</reference>
<dbReference type="GO" id="GO:0004497">
    <property type="term" value="F:monooxygenase activity"/>
    <property type="evidence" value="ECO:0007669"/>
    <property type="project" value="UniProtKB-KW"/>
</dbReference>
<evidence type="ECO:0008006" key="8">
    <source>
        <dbReference type="Google" id="ProtNLM"/>
    </source>
</evidence>
<evidence type="ECO:0000256" key="3">
    <source>
        <dbReference type="ARBA" id="ARBA00023002"/>
    </source>
</evidence>
<dbReference type="EMBL" id="JACHXE010000001">
    <property type="protein sequence ID" value="MBB3073765.1"/>
    <property type="molecule type" value="Genomic_DNA"/>
</dbReference>
<dbReference type="Gene3D" id="3.20.20.30">
    <property type="entry name" value="Luciferase-like domain"/>
    <property type="match status" value="1"/>
</dbReference>
<dbReference type="AlphaFoldDB" id="A0A7W4ZJR4"/>
<evidence type="ECO:0000256" key="2">
    <source>
        <dbReference type="ARBA" id="ARBA00022643"/>
    </source>
</evidence>
<keyword evidence="4" id="KW-0503">Monooxygenase</keyword>
<accession>A0A7W4ZJR4</accession>
<feature type="compositionally biased region" description="Basic and acidic residues" evidence="5">
    <location>
        <begin position="59"/>
        <end position="94"/>
    </location>
</feature>
<evidence type="ECO:0000256" key="5">
    <source>
        <dbReference type="SAM" id="MobiDB-lite"/>
    </source>
</evidence>
<gene>
    <name evidence="6" type="ORF">FHS41_000234</name>
</gene>
<feature type="region of interest" description="Disordered" evidence="5">
    <location>
        <begin position="34"/>
        <end position="94"/>
    </location>
</feature>
<dbReference type="InterPro" id="IPR051260">
    <property type="entry name" value="Diverse_substr_monoxygenases"/>
</dbReference>
<dbReference type="Proteomes" id="UP000572907">
    <property type="component" value="Unassembled WGS sequence"/>
</dbReference>
<dbReference type="PANTHER" id="PTHR30011:SF16">
    <property type="entry name" value="C2H2 FINGER DOMAIN TRANSCRIPTION FACTOR (EUROFUNG)-RELATED"/>
    <property type="match status" value="1"/>
</dbReference>
<keyword evidence="1" id="KW-0285">Flavoprotein</keyword>
<evidence type="ECO:0000256" key="1">
    <source>
        <dbReference type="ARBA" id="ARBA00022630"/>
    </source>
</evidence>
<dbReference type="PANTHER" id="PTHR30011">
    <property type="entry name" value="ALKANESULFONATE MONOOXYGENASE-RELATED"/>
    <property type="match status" value="1"/>
</dbReference>
<proteinExistence type="predicted"/>